<dbReference type="FunFam" id="1.20.1070.10:FF:000015">
    <property type="entry name" value="Olfactory receptor"/>
    <property type="match status" value="1"/>
</dbReference>
<protein>
    <recommendedName>
        <fullName evidence="12">Olfactory receptor</fullName>
    </recommendedName>
</protein>
<dbReference type="InterPro" id="IPR017452">
    <property type="entry name" value="GPCR_Rhodpsn_7TM"/>
</dbReference>
<evidence type="ECO:0000256" key="7">
    <source>
        <dbReference type="ARBA" id="ARBA00023040"/>
    </source>
</evidence>
<feature type="transmembrane region" description="Helical" evidence="12">
    <location>
        <begin position="273"/>
        <end position="292"/>
    </location>
</feature>
<evidence type="ECO:0000259" key="13">
    <source>
        <dbReference type="PROSITE" id="PS50262"/>
    </source>
</evidence>
<evidence type="ECO:0000313" key="14">
    <source>
        <dbReference type="Proteomes" id="UP000515159"/>
    </source>
</evidence>
<feature type="transmembrane region" description="Helical" evidence="12">
    <location>
        <begin position="242"/>
        <end position="261"/>
    </location>
</feature>
<evidence type="ECO:0000256" key="12">
    <source>
        <dbReference type="RuleBase" id="RU363047"/>
    </source>
</evidence>
<dbReference type="Proteomes" id="UP000515159">
    <property type="component" value="Chromosome 16"/>
</dbReference>
<keyword evidence="8 12" id="KW-0472">Membrane</keyword>
<feature type="transmembrane region" description="Helical" evidence="12">
    <location>
        <begin position="140"/>
        <end position="162"/>
    </location>
</feature>
<comment type="subcellular location">
    <subcellularLocation>
        <location evidence="1 12">Cell membrane</location>
        <topology evidence="1 12">Multi-pass membrane protein</topology>
    </subcellularLocation>
</comment>
<sequence length="311" mass="35191">MQSRNQSTVTDFLILGFSDLPNLQMLIFVVFLSIYLITLTGNIIILTLTCIDSRLHKPMYFFLCNLAILDISYTSDTLPKMLVITLTANKAISFQACMTQLYLIMSFTGVEFYLLTAMAYDRFVAICNPFRYSVIMNKRVCALLATSSWIGGFLDALPHIVLTARATFCGNNKLNHFFCDLQTLLKLSCSDVSIIQILMTSLNLCLVMGCFLLTLTSYVYIISAILKINSKEGRRKTFSTCSSHFTIVVIYYVTVLSVYMRPVNMNTMPGEKLFGALYNAVIPMLNPIIYSLRNKDVKDALRKCARRRVVD</sequence>
<organism evidence="14 15">
    <name type="scientific">Geotrypetes seraphini</name>
    <name type="common">Gaboon caecilian</name>
    <name type="synonym">Caecilia seraphini</name>
    <dbReference type="NCBI Taxonomy" id="260995"/>
    <lineage>
        <taxon>Eukaryota</taxon>
        <taxon>Metazoa</taxon>
        <taxon>Chordata</taxon>
        <taxon>Craniata</taxon>
        <taxon>Vertebrata</taxon>
        <taxon>Euteleostomi</taxon>
        <taxon>Amphibia</taxon>
        <taxon>Gymnophiona</taxon>
        <taxon>Geotrypetes</taxon>
    </lineage>
</organism>
<evidence type="ECO:0000256" key="2">
    <source>
        <dbReference type="ARBA" id="ARBA00010663"/>
    </source>
</evidence>
<evidence type="ECO:0000256" key="5">
    <source>
        <dbReference type="ARBA" id="ARBA00022725"/>
    </source>
</evidence>
<dbReference type="SUPFAM" id="SSF81321">
    <property type="entry name" value="Family A G protein-coupled receptor-like"/>
    <property type="match status" value="1"/>
</dbReference>
<evidence type="ECO:0000256" key="1">
    <source>
        <dbReference type="ARBA" id="ARBA00004651"/>
    </source>
</evidence>
<name>A0A6P8PGS8_GEOSA</name>
<dbReference type="GO" id="GO:0005886">
    <property type="term" value="C:plasma membrane"/>
    <property type="evidence" value="ECO:0007669"/>
    <property type="project" value="UniProtKB-SubCell"/>
</dbReference>
<dbReference type="Pfam" id="PF13853">
    <property type="entry name" value="7tm_4"/>
    <property type="match status" value="1"/>
</dbReference>
<dbReference type="OrthoDB" id="9897833at2759"/>
<dbReference type="PANTHER" id="PTHR26452">
    <property type="entry name" value="OLFACTORY RECEPTOR"/>
    <property type="match status" value="1"/>
</dbReference>
<dbReference type="RefSeq" id="XP_033780495.1">
    <property type="nucleotide sequence ID" value="XM_033924604.1"/>
</dbReference>
<comment type="similarity">
    <text evidence="2 11">Belongs to the G-protein coupled receptor 1 family.</text>
</comment>
<dbReference type="PRINTS" id="PR00245">
    <property type="entry name" value="OLFACTORYR"/>
</dbReference>
<dbReference type="PRINTS" id="PR00237">
    <property type="entry name" value="GPCRRHODOPSN"/>
</dbReference>
<dbReference type="InterPro" id="IPR000725">
    <property type="entry name" value="Olfact_rcpt"/>
</dbReference>
<gene>
    <name evidence="15" type="primary">LOC117350346</name>
</gene>
<keyword evidence="7 11" id="KW-0297">G-protein coupled receptor</keyword>
<proteinExistence type="inferred from homology"/>
<keyword evidence="12" id="KW-0716">Sensory transduction</keyword>
<dbReference type="InterPro" id="IPR000276">
    <property type="entry name" value="GPCR_Rhodpsn"/>
</dbReference>
<keyword evidence="3 12" id="KW-1003">Cell membrane</keyword>
<keyword evidence="14" id="KW-1185">Reference proteome</keyword>
<dbReference type="Gene3D" id="1.20.1070.10">
    <property type="entry name" value="Rhodopsin 7-helix transmembrane proteins"/>
    <property type="match status" value="1"/>
</dbReference>
<dbReference type="AlphaFoldDB" id="A0A6P8PGS8"/>
<evidence type="ECO:0000256" key="10">
    <source>
        <dbReference type="ARBA" id="ARBA00023224"/>
    </source>
</evidence>
<dbReference type="GO" id="GO:0004984">
    <property type="term" value="F:olfactory receptor activity"/>
    <property type="evidence" value="ECO:0007669"/>
    <property type="project" value="InterPro"/>
</dbReference>
<accession>A0A6P8PGS8</accession>
<dbReference type="GeneID" id="117350346"/>
<dbReference type="InterPro" id="IPR050516">
    <property type="entry name" value="Olfactory_GPCR"/>
</dbReference>
<keyword evidence="9 11" id="KW-0675">Receptor</keyword>
<evidence type="ECO:0000256" key="9">
    <source>
        <dbReference type="ARBA" id="ARBA00023170"/>
    </source>
</evidence>
<evidence type="ECO:0000256" key="3">
    <source>
        <dbReference type="ARBA" id="ARBA00022475"/>
    </source>
</evidence>
<feature type="transmembrane region" description="Helical" evidence="12">
    <location>
        <begin position="25"/>
        <end position="48"/>
    </location>
</feature>
<dbReference type="FunFam" id="1.10.1220.70:FF:000001">
    <property type="entry name" value="Olfactory receptor"/>
    <property type="match status" value="1"/>
</dbReference>
<dbReference type="PROSITE" id="PS00237">
    <property type="entry name" value="G_PROTEIN_RECEP_F1_1"/>
    <property type="match status" value="1"/>
</dbReference>
<keyword evidence="6 12" id="KW-1133">Transmembrane helix</keyword>
<reference evidence="15" key="1">
    <citation type="submission" date="2025-08" db="UniProtKB">
        <authorList>
            <consortium name="RefSeq"/>
        </authorList>
    </citation>
    <scope>IDENTIFICATION</scope>
</reference>
<dbReference type="InParanoid" id="A0A6P8PGS8"/>
<feature type="domain" description="G-protein coupled receptors family 1 profile" evidence="13">
    <location>
        <begin position="41"/>
        <end position="290"/>
    </location>
</feature>
<dbReference type="PROSITE" id="PS50262">
    <property type="entry name" value="G_PROTEIN_RECEP_F1_2"/>
    <property type="match status" value="1"/>
</dbReference>
<feature type="transmembrane region" description="Helical" evidence="12">
    <location>
        <begin position="60"/>
        <end position="79"/>
    </location>
</feature>
<feature type="transmembrane region" description="Helical" evidence="12">
    <location>
        <begin position="99"/>
        <end position="120"/>
    </location>
</feature>
<evidence type="ECO:0000256" key="11">
    <source>
        <dbReference type="RuleBase" id="RU000688"/>
    </source>
</evidence>
<evidence type="ECO:0000313" key="15">
    <source>
        <dbReference type="RefSeq" id="XP_033780495.1"/>
    </source>
</evidence>
<evidence type="ECO:0000256" key="4">
    <source>
        <dbReference type="ARBA" id="ARBA00022692"/>
    </source>
</evidence>
<dbReference type="GO" id="GO:0004930">
    <property type="term" value="F:G protein-coupled receptor activity"/>
    <property type="evidence" value="ECO:0007669"/>
    <property type="project" value="UniProtKB-KW"/>
</dbReference>
<feature type="transmembrane region" description="Helical" evidence="12">
    <location>
        <begin position="194"/>
        <end position="221"/>
    </location>
</feature>
<evidence type="ECO:0000256" key="6">
    <source>
        <dbReference type="ARBA" id="ARBA00022989"/>
    </source>
</evidence>
<dbReference type="CDD" id="cd13954">
    <property type="entry name" value="7tmA_OR"/>
    <property type="match status" value="1"/>
</dbReference>
<dbReference type="KEGG" id="gsh:117350346"/>
<keyword evidence="5 12" id="KW-0552">Olfaction</keyword>
<keyword evidence="10 11" id="KW-0807">Transducer</keyword>
<keyword evidence="4 11" id="KW-0812">Transmembrane</keyword>
<evidence type="ECO:0000256" key="8">
    <source>
        <dbReference type="ARBA" id="ARBA00023136"/>
    </source>
</evidence>